<reference evidence="1 2" key="1">
    <citation type="submission" date="2015-11" db="EMBL/GenBank/DDBJ databases">
        <authorList>
            <person name="Zhang Y."/>
            <person name="Guo Z."/>
        </authorList>
    </citation>
    <scope>NUCLEOTIDE SEQUENCE [LARGE SCALE GENOMIC DNA]</scope>
    <source>
        <strain evidence="2">gdw1</strain>
    </source>
</reference>
<dbReference type="InterPro" id="IPR036614">
    <property type="entry name" value="RusA-like_sf"/>
</dbReference>
<dbReference type="SUPFAM" id="SSF103084">
    <property type="entry name" value="Holliday junction resolvase RusA"/>
    <property type="match status" value="1"/>
</dbReference>
<dbReference type="GO" id="GO:0006281">
    <property type="term" value="P:DNA repair"/>
    <property type="evidence" value="ECO:0007669"/>
    <property type="project" value="InterPro"/>
</dbReference>
<proteinExistence type="predicted"/>
<sequence length="143" mass="16207">MSPDYLGTPDGASPDQVRTDAVFTASILIPLARDPLSLNLRLHWRTVAKHTKIWREFAATQAARFPHLGCCTVTLTWHVLDRRRRDADNLFRLCKALCDGLVDAGVTLDDTPHLMDKHCRILVEDRRLHPSAWMTLTIEQVPA</sequence>
<comment type="caution">
    <text evidence="1">The sequence shown here is derived from an EMBL/GenBank/DDBJ whole genome shotgun (WGS) entry which is preliminary data.</text>
</comment>
<protein>
    <submittedName>
        <fullName evidence="1">Uncharacterized protein</fullName>
    </submittedName>
</protein>
<dbReference type="RefSeq" id="WP_050737962.1">
    <property type="nucleotide sequence ID" value="NZ_LNZG01000023.1"/>
</dbReference>
<evidence type="ECO:0000313" key="2">
    <source>
        <dbReference type="Proteomes" id="UP000094426"/>
    </source>
</evidence>
<dbReference type="AlphaFoldDB" id="A0A1E2SJQ9"/>
<name>A0A1E2SJQ9_LEIXY</name>
<dbReference type="OrthoDB" id="4547053at2"/>
<dbReference type="GO" id="GO:0000287">
    <property type="term" value="F:magnesium ion binding"/>
    <property type="evidence" value="ECO:0007669"/>
    <property type="project" value="InterPro"/>
</dbReference>
<evidence type="ECO:0000313" key="1">
    <source>
        <dbReference type="EMBL" id="ODA89989.1"/>
    </source>
</evidence>
<organism evidence="1 2">
    <name type="scientific">Leifsonia xyli subsp. xyli</name>
    <dbReference type="NCBI Taxonomy" id="59736"/>
    <lineage>
        <taxon>Bacteria</taxon>
        <taxon>Bacillati</taxon>
        <taxon>Actinomycetota</taxon>
        <taxon>Actinomycetes</taxon>
        <taxon>Micrococcales</taxon>
        <taxon>Microbacteriaceae</taxon>
        <taxon>Leifsonia</taxon>
    </lineage>
</organism>
<dbReference type="GO" id="GO:0006310">
    <property type="term" value="P:DNA recombination"/>
    <property type="evidence" value="ECO:0007669"/>
    <property type="project" value="InterPro"/>
</dbReference>
<gene>
    <name evidence="1" type="ORF">ATY41_02810</name>
</gene>
<dbReference type="Proteomes" id="UP000094426">
    <property type="component" value="Unassembled WGS sequence"/>
</dbReference>
<dbReference type="Gene3D" id="3.30.1330.70">
    <property type="entry name" value="Holliday junction resolvase RusA"/>
    <property type="match status" value="1"/>
</dbReference>
<dbReference type="EMBL" id="LNZG01000023">
    <property type="protein sequence ID" value="ODA89989.1"/>
    <property type="molecule type" value="Genomic_DNA"/>
</dbReference>
<accession>A0A1E2SJQ9</accession>